<dbReference type="EMBL" id="BKCJ011644261">
    <property type="protein sequence ID" value="GFD45275.1"/>
    <property type="molecule type" value="Genomic_DNA"/>
</dbReference>
<dbReference type="AlphaFoldDB" id="A0A699WCE6"/>
<gene>
    <name evidence="2" type="ORF">Tci_917244</name>
</gene>
<feature type="compositionally biased region" description="Polar residues" evidence="1">
    <location>
        <begin position="87"/>
        <end position="100"/>
    </location>
</feature>
<feature type="region of interest" description="Disordered" evidence="1">
    <location>
        <begin position="78"/>
        <end position="102"/>
    </location>
</feature>
<organism evidence="2">
    <name type="scientific">Tanacetum cinerariifolium</name>
    <name type="common">Dalmatian daisy</name>
    <name type="synonym">Chrysanthemum cinerariifolium</name>
    <dbReference type="NCBI Taxonomy" id="118510"/>
    <lineage>
        <taxon>Eukaryota</taxon>
        <taxon>Viridiplantae</taxon>
        <taxon>Streptophyta</taxon>
        <taxon>Embryophyta</taxon>
        <taxon>Tracheophyta</taxon>
        <taxon>Spermatophyta</taxon>
        <taxon>Magnoliopsida</taxon>
        <taxon>eudicotyledons</taxon>
        <taxon>Gunneridae</taxon>
        <taxon>Pentapetalae</taxon>
        <taxon>asterids</taxon>
        <taxon>campanulids</taxon>
        <taxon>Asterales</taxon>
        <taxon>Asteraceae</taxon>
        <taxon>Asteroideae</taxon>
        <taxon>Anthemideae</taxon>
        <taxon>Anthemidinae</taxon>
        <taxon>Tanacetum</taxon>
    </lineage>
</organism>
<evidence type="ECO:0000313" key="2">
    <source>
        <dbReference type="EMBL" id="GFD45275.1"/>
    </source>
</evidence>
<feature type="non-terminal residue" evidence="2">
    <location>
        <position position="1"/>
    </location>
</feature>
<sequence>KLKGKKNKKRVVGASGSGHPLNKLRDDHGSSGDAGANTGGKAHAALQGLLERSTLAMEVGVMVAATVPFITSSVTPTPKCKGGGNIDSASGPNLRTQCPSKRSFVLPSPMMTVDVT</sequence>
<feature type="non-terminal residue" evidence="2">
    <location>
        <position position="116"/>
    </location>
</feature>
<proteinExistence type="predicted"/>
<reference evidence="2" key="1">
    <citation type="journal article" date="2019" name="Sci. Rep.">
        <title>Draft genome of Tanacetum cinerariifolium, the natural source of mosquito coil.</title>
        <authorList>
            <person name="Yamashiro T."/>
            <person name="Shiraishi A."/>
            <person name="Satake H."/>
            <person name="Nakayama K."/>
        </authorList>
    </citation>
    <scope>NUCLEOTIDE SEQUENCE</scope>
</reference>
<feature type="region of interest" description="Disordered" evidence="1">
    <location>
        <begin position="1"/>
        <end position="40"/>
    </location>
</feature>
<accession>A0A699WCE6</accession>
<evidence type="ECO:0000256" key="1">
    <source>
        <dbReference type="SAM" id="MobiDB-lite"/>
    </source>
</evidence>
<protein>
    <submittedName>
        <fullName evidence="2">Uncharacterized protein</fullName>
    </submittedName>
</protein>
<name>A0A699WCE6_TANCI</name>
<feature type="compositionally biased region" description="Basic residues" evidence="1">
    <location>
        <begin position="1"/>
        <end position="11"/>
    </location>
</feature>
<comment type="caution">
    <text evidence="2">The sequence shown here is derived from an EMBL/GenBank/DDBJ whole genome shotgun (WGS) entry which is preliminary data.</text>
</comment>